<dbReference type="Proteomes" id="UP000008229">
    <property type="component" value="Chromosome"/>
</dbReference>
<dbReference type="SMART" id="SM00342">
    <property type="entry name" value="HTH_ARAC"/>
    <property type="match status" value="1"/>
</dbReference>
<dbReference type="PANTHER" id="PTHR46796:SF15">
    <property type="entry name" value="BLL1074 PROTEIN"/>
    <property type="match status" value="1"/>
</dbReference>
<evidence type="ECO:0000256" key="2">
    <source>
        <dbReference type="ARBA" id="ARBA00023125"/>
    </source>
</evidence>
<dbReference type="HOGENOM" id="CLU_066193_3_1_11"/>
<organism evidence="5 6">
    <name type="scientific">Conexibacter woesei (strain DSM 14684 / CCUG 47730 / CIP 108061 / JCM 11494 / NBRC 100937 / ID131577)</name>
    <dbReference type="NCBI Taxonomy" id="469383"/>
    <lineage>
        <taxon>Bacteria</taxon>
        <taxon>Bacillati</taxon>
        <taxon>Actinomycetota</taxon>
        <taxon>Thermoleophilia</taxon>
        <taxon>Solirubrobacterales</taxon>
        <taxon>Conexibacteraceae</taxon>
        <taxon>Conexibacter</taxon>
    </lineage>
</organism>
<dbReference type="InterPro" id="IPR018060">
    <property type="entry name" value="HTH_AraC"/>
</dbReference>
<reference evidence="6" key="2">
    <citation type="submission" date="2010-01" db="EMBL/GenBank/DDBJ databases">
        <title>The complete genome of Conexibacter woesei DSM 14684.</title>
        <authorList>
            <consortium name="US DOE Joint Genome Institute (JGI-PGF)"/>
            <person name="Lucas S."/>
            <person name="Copeland A."/>
            <person name="Lapidus A."/>
            <person name="Glavina del Rio T."/>
            <person name="Dalin E."/>
            <person name="Tice H."/>
            <person name="Bruce D."/>
            <person name="Goodwin L."/>
            <person name="Pitluck S."/>
            <person name="Kyrpides N."/>
            <person name="Mavromatis K."/>
            <person name="Ivanova N."/>
            <person name="Mikhailova N."/>
            <person name="Chertkov O."/>
            <person name="Brettin T."/>
            <person name="Detter J.C."/>
            <person name="Han C."/>
            <person name="Larimer F."/>
            <person name="Land M."/>
            <person name="Hauser L."/>
            <person name="Markowitz V."/>
            <person name="Cheng J.-F."/>
            <person name="Hugenholtz P."/>
            <person name="Woyke T."/>
            <person name="Wu D."/>
            <person name="Pukall R."/>
            <person name="Steenblock K."/>
            <person name="Schneider S."/>
            <person name="Klenk H.-P."/>
            <person name="Eisen J.A."/>
        </authorList>
    </citation>
    <scope>NUCLEOTIDE SEQUENCE [LARGE SCALE GENOMIC DNA]</scope>
    <source>
        <strain evidence="6">DSM 14684 / CIP 108061 / JCM 11494 / NBRC 100937 / ID131577</strain>
    </source>
</reference>
<dbReference type="PROSITE" id="PS01124">
    <property type="entry name" value="HTH_ARAC_FAMILY_2"/>
    <property type="match status" value="1"/>
</dbReference>
<evidence type="ECO:0000256" key="1">
    <source>
        <dbReference type="ARBA" id="ARBA00023015"/>
    </source>
</evidence>
<dbReference type="KEGG" id="cwo:Cwoe_0509"/>
<accession>D3F874</accession>
<dbReference type="Pfam" id="PF20240">
    <property type="entry name" value="DUF6597"/>
    <property type="match status" value="1"/>
</dbReference>
<dbReference type="STRING" id="469383.Cwoe_0509"/>
<dbReference type="InterPro" id="IPR050204">
    <property type="entry name" value="AraC_XylS_family_regulators"/>
</dbReference>
<dbReference type="PANTHER" id="PTHR46796">
    <property type="entry name" value="HTH-TYPE TRANSCRIPTIONAL ACTIVATOR RHAS-RELATED"/>
    <property type="match status" value="1"/>
</dbReference>
<dbReference type="AlphaFoldDB" id="D3F874"/>
<dbReference type="EMBL" id="CP001854">
    <property type="protein sequence ID" value="ADB48944.1"/>
    <property type="molecule type" value="Genomic_DNA"/>
</dbReference>
<dbReference type="InterPro" id="IPR046532">
    <property type="entry name" value="DUF6597"/>
</dbReference>
<dbReference type="Pfam" id="PF12833">
    <property type="entry name" value="HTH_18"/>
    <property type="match status" value="1"/>
</dbReference>
<dbReference type="RefSeq" id="WP_012931997.1">
    <property type="nucleotide sequence ID" value="NC_013739.1"/>
</dbReference>
<dbReference type="GO" id="GO:0043565">
    <property type="term" value="F:sequence-specific DNA binding"/>
    <property type="evidence" value="ECO:0007669"/>
    <property type="project" value="InterPro"/>
</dbReference>
<gene>
    <name evidence="5" type="ordered locus">Cwoe_0509</name>
</gene>
<keyword evidence="1" id="KW-0805">Transcription regulation</keyword>
<keyword evidence="2" id="KW-0238">DNA-binding</keyword>
<dbReference type="OrthoDB" id="9815799at2"/>
<protein>
    <submittedName>
        <fullName evidence="5">Helix-turn-helix, AraC domain protein</fullName>
    </submittedName>
</protein>
<evidence type="ECO:0000259" key="4">
    <source>
        <dbReference type="PROSITE" id="PS01124"/>
    </source>
</evidence>
<evidence type="ECO:0000313" key="6">
    <source>
        <dbReference type="Proteomes" id="UP000008229"/>
    </source>
</evidence>
<dbReference type="GO" id="GO:0003700">
    <property type="term" value="F:DNA-binding transcription factor activity"/>
    <property type="evidence" value="ECO:0007669"/>
    <property type="project" value="InterPro"/>
</dbReference>
<name>D3F874_CONWI</name>
<reference evidence="5 6" key="1">
    <citation type="journal article" date="2010" name="Stand. Genomic Sci.">
        <title>Complete genome sequence of Conexibacter woesei type strain (ID131577).</title>
        <authorList>
            <person name="Pukall R."/>
            <person name="Lapidus A."/>
            <person name="Glavina Del Rio T."/>
            <person name="Copeland A."/>
            <person name="Tice H."/>
            <person name="Cheng J.-F."/>
            <person name="Lucas S."/>
            <person name="Chen F."/>
            <person name="Nolan M."/>
            <person name="Bruce D."/>
            <person name="Goodwin L."/>
            <person name="Pitluck S."/>
            <person name="Mavromatis K."/>
            <person name="Ivanova N."/>
            <person name="Ovchinnikova G."/>
            <person name="Pati A."/>
            <person name="Chen A."/>
            <person name="Palaniappan K."/>
            <person name="Land M."/>
            <person name="Hauser L."/>
            <person name="Chang Y.-J."/>
            <person name="Jeffries C.D."/>
            <person name="Chain P."/>
            <person name="Meincke L."/>
            <person name="Sims D."/>
            <person name="Brettin T."/>
            <person name="Detter J.C."/>
            <person name="Rohde M."/>
            <person name="Goeker M."/>
            <person name="Bristow J."/>
            <person name="Eisen J.A."/>
            <person name="Markowitz V."/>
            <person name="Kyrpides N.C."/>
            <person name="Klenk H.-P."/>
            <person name="Hugenholtz P."/>
        </authorList>
    </citation>
    <scope>NUCLEOTIDE SEQUENCE [LARGE SCALE GENOMIC DNA]</scope>
    <source>
        <strain evidence="6">DSM 14684 / CIP 108061 / JCM 11494 / NBRC 100937 / ID131577</strain>
    </source>
</reference>
<dbReference type="eggNOG" id="COG2207">
    <property type="taxonomic scope" value="Bacteria"/>
</dbReference>
<evidence type="ECO:0000256" key="3">
    <source>
        <dbReference type="ARBA" id="ARBA00023163"/>
    </source>
</evidence>
<keyword evidence="3" id="KW-0804">Transcription</keyword>
<dbReference type="Gene3D" id="1.10.10.60">
    <property type="entry name" value="Homeodomain-like"/>
    <property type="match status" value="1"/>
</dbReference>
<evidence type="ECO:0000313" key="5">
    <source>
        <dbReference type="EMBL" id="ADB48944.1"/>
    </source>
</evidence>
<sequence>MHEDGAIDWTGYVPASHAAPHVEWIWSARGRAGDLPTHRVLPDACADVIVVGDGAAFVVGPLRAARVVDLPANGALTAGMRLRPGAARMVLGVPVGELLDGRVPLADVAPALARRFELARERAACGGAASHAATRALEEAIALHVGGSAPDPQIAALVATLWRDGGQRVPQLARSVGLSERQLRRRCGELCGHAPAELARVMRLRRLLRLAAARPHDGLASLAAAAGWHDQQHMTRDVRRLTGLTPTRLLRRDGRSVQDRRAAGA</sequence>
<proteinExistence type="predicted"/>
<feature type="domain" description="HTH araC/xylS-type" evidence="4">
    <location>
        <begin position="152"/>
        <end position="252"/>
    </location>
</feature>
<keyword evidence="6" id="KW-1185">Reference proteome</keyword>